<dbReference type="OrthoDB" id="8243465at2"/>
<accession>A0A562QRU3</accession>
<keyword evidence="2" id="KW-1185">Reference proteome</keyword>
<protein>
    <submittedName>
        <fullName evidence="1">Uncharacterized protein</fullName>
    </submittedName>
</protein>
<proteinExistence type="predicted"/>
<name>A0A562QRU3_9BRAD</name>
<dbReference type="EMBL" id="VLLA01000039">
    <property type="protein sequence ID" value="TWI59478.1"/>
    <property type="molecule type" value="Genomic_DNA"/>
</dbReference>
<evidence type="ECO:0000313" key="1">
    <source>
        <dbReference type="EMBL" id="TWI59478.1"/>
    </source>
</evidence>
<organism evidence="1 2">
    <name type="scientific">Bradyrhizobium huanghuaihaiense</name>
    <dbReference type="NCBI Taxonomy" id="990078"/>
    <lineage>
        <taxon>Bacteria</taxon>
        <taxon>Pseudomonadati</taxon>
        <taxon>Pseudomonadota</taxon>
        <taxon>Alphaproteobacteria</taxon>
        <taxon>Hyphomicrobiales</taxon>
        <taxon>Nitrobacteraceae</taxon>
        <taxon>Bradyrhizobium</taxon>
    </lineage>
</organism>
<dbReference type="RefSeq" id="WP_038967769.1">
    <property type="nucleotide sequence ID" value="NZ_VLLA01000039.1"/>
</dbReference>
<gene>
    <name evidence="1" type="ORF">IQ16_07933</name>
</gene>
<comment type="caution">
    <text evidence="1">The sequence shown here is derived from an EMBL/GenBank/DDBJ whole genome shotgun (WGS) entry which is preliminary data.</text>
</comment>
<sequence>MARNLTSVDVKIVNRTRANGDPFAELLHTWVEGGQPRNALSRVLWPVDDTPHNRAFHIAALKTRQARA</sequence>
<dbReference type="AlphaFoldDB" id="A0A562QRU3"/>
<evidence type="ECO:0000313" key="2">
    <source>
        <dbReference type="Proteomes" id="UP000316291"/>
    </source>
</evidence>
<reference evidence="1 2" key="1">
    <citation type="journal article" date="2015" name="Stand. Genomic Sci.">
        <title>Genomic Encyclopedia of Bacterial and Archaeal Type Strains, Phase III: the genomes of soil and plant-associated and newly described type strains.</title>
        <authorList>
            <person name="Whitman W.B."/>
            <person name="Woyke T."/>
            <person name="Klenk H.P."/>
            <person name="Zhou Y."/>
            <person name="Lilburn T.G."/>
            <person name="Beck B.J."/>
            <person name="De Vos P."/>
            <person name="Vandamme P."/>
            <person name="Eisen J.A."/>
            <person name="Garrity G."/>
            <person name="Hugenholtz P."/>
            <person name="Kyrpides N.C."/>
        </authorList>
    </citation>
    <scope>NUCLEOTIDE SEQUENCE [LARGE SCALE GENOMIC DNA]</scope>
    <source>
        <strain evidence="1 2">CGMCC 1.10948</strain>
    </source>
</reference>
<dbReference type="Proteomes" id="UP000316291">
    <property type="component" value="Unassembled WGS sequence"/>
</dbReference>